<name>W6ANL3_9MOLU</name>
<dbReference type="Proteomes" id="UP000019260">
    <property type="component" value="Chromosome"/>
</dbReference>
<dbReference type="AlphaFoldDB" id="W6ANL3"/>
<reference evidence="1 2" key="1">
    <citation type="submission" date="2013-09" db="EMBL/GenBank/DDBJ databases">
        <title>Complete genome sequence of Spiroplasma mirum suckling mouse cataract agent.</title>
        <authorList>
            <person name="Landry C.A."/>
            <person name="Bastian F.O."/>
            <person name="Thune R.L."/>
        </authorList>
    </citation>
    <scope>NUCLEOTIDE SEQUENCE [LARGE SCALE GENOMIC DNA]</scope>
    <source>
        <strain evidence="1 2">SMCA</strain>
    </source>
</reference>
<dbReference type="RefSeq" id="WP_162488601.1">
    <property type="nucleotide sequence ID" value="NZ_CP002082.1"/>
</dbReference>
<dbReference type="EMBL" id="CP006720">
    <property type="protein sequence ID" value="AHI58305.1"/>
    <property type="molecule type" value="Genomic_DNA"/>
</dbReference>
<organism evidence="1 2">
    <name type="scientific">Spiroplasma mirum ATCC 29335</name>
    <dbReference type="NCBI Taxonomy" id="838561"/>
    <lineage>
        <taxon>Bacteria</taxon>
        <taxon>Bacillati</taxon>
        <taxon>Mycoplasmatota</taxon>
        <taxon>Mollicutes</taxon>
        <taxon>Entomoplasmatales</taxon>
        <taxon>Spiroplasmataceae</taxon>
        <taxon>Spiroplasma</taxon>
    </lineage>
</organism>
<dbReference type="PATRIC" id="fig|838561.3.peg.943"/>
<dbReference type="STRING" id="838561.P344_04915"/>
<dbReference type="KEGG" id="smia:P344_04915"/>
<dbReference type="HOGENOM" id="CLU_3140853_0_0_14"/>
<sequence length="49" mass="5838">MSKKNSSKYKYSLQLFCELEFELFLTYHDDKLSKLKTGNLLTSRLFLSQ</sequence>
<accession>W6ANL3</accession>
<protein>
    <submittedName>
        <fullName evidence="1">Uncharacterized protein</fullName>
    </submittedName>
</protein>
<gene>
    <name evidence="1" type="ORF">P344_04915</name>
</gene>
<proteinExistence type="predicted"/>
<evidence type="ECO:0000313" key="1">
    <source>
        <dbReference type="EMBL" id="AHI58305.1"/>
    </source>
</evidence>
<keyword evidence="2" id="KW-1185">Reference proteome</keyword>
<evidence type="ECO:0000313" key="2">
    <source>
        <dbReference type="Proteomes" id="UP000019260"/>
    </source>
</evidence>